<sequence>MIAGNEIEIEESPIKKNNSEDYKNLFDHKENQITLNEDKYDFSGKEILVGEPIKITSRNRSKIICDRILVTSPSVDFEGIDFVGSIVFRNSPDCSIKNCTFVQGDPGSGACIVTTLSDNITLENVRISDSITSGIFCEMSTCKLTNVHVEGLDDTHLGVCSCILHISDCTFNSSKRNGIHILKSQDIIIENTTVSNTVYPAIFLINSNVRVRKCKVFSVEQNGITLNNSENVTISDCVITDIGASAISVCFGSDAIIERNDIHSINGNAIYVSDASQVIVRNNILKENKYPAVAILNDCKGKVYENEISNIRRSGICARGAAEVEARNNSISIIDECGISVSDTILAHLDENKIFKCKIGGIEAYNDSKCYANNNHFEDVGDYAFLSYAGAYLEAKSNKINMAAKAMVQLKWKGSGQFYDNSINDCPSMYEGETTGEFLFYGNSGFKNVTNCIEKQTADIEFVIPYVDTHQSLCLKCQKNPRDCFFQICGHRVYCQKCAQEVLDKHESCPLCRFCVDAITTGFSPTEDNECIICSSNKAECIVMPCGHMGFCNDCMKKWYTTSSACPFCRVEPSFYKKIITEI</sequence>
<dbReference type="InterPro" id="IPR011050">
    <property type="entry name" value="Pectin_lyase_fold/virulence"/>
</dbReference>
<evidence type="ECO:0000256" key="2">
    <source>
        <dbReference type="ARBA" id="ARBA00022737"/>
    </source>
</evidence>
<protein>
    <recommendedName>
        <fullName evidence="5">RING-type domain-containing protein</fullName>
    </recommendedName>
</protein>
<dbReference type="PANTHER" id="PTHR22990">
    <property type="entry name" value="F-BOX ONLY PROTEIN"/>
    <property type="match status" value="1"/>
</dbReference>
<evidence type="ECO:0000256" key="4">
    <source>
        <dbReference type="PROSITE-ProRule" id="PRU00175"/>
    </source>
</evidence>
<dbReference type="InterPro" id="IPR013083">
    <property type="entry name" value="Znf_RING/FYVE/PHD"/>
</dbReference>
<keyword evidence="3" id="KW-0833">Ubl conjugation pathway</keyword>
<dbReference type="VEuPathDB" id="TrichDB:TRFO_04441"/>
<evidence type="ECO:0000313" key="7">
    <source>
        <dbReference type="Proteomes" id="UP000179807"/>
    </source>
</evidence>
<dbReference type="Pfam" id="PF13229">
    <property type="entry name" value="Beta_helix"/>
    <property type="match status" value="1"/>
</dbReference>
<feature type="domain" description="RING-type" evidence="5">
    <location>
        <begin position="474"/>
        <end position="513"/>
    </location>
</feature>
<dbReference type="InterPro" id="IPR039448">
    <property type="entry name" value="Beta_helix"/>
</dbReference>
<accession>A0A1J4KKK3</accession>
<dbReference type="InterPro" id="IPR001841">
    <property type="entry name" value="Znf_RING"/>
</dbReference>
<dbReference type="SMART" id="SM00710">
    <property type="entry name" value="PbH1"/>
    <property type="match status" value="9"/>
</dbReference>
<dbReference type="Gene3D" id="2.160.20.10">
    <property type="entry name" value="Single-stranded right-handed beta-helix, Pectin lyase-like"/>
    <property type="match status" value="1"/>
</dbReference>
<dbReference type="InterPro" id="IPR051550">
    <property type="entry name" value="SCF-Subunits/Alg-Epimerases"/>
</dbReference>
<dbReference type="Proteomes" id="UP000179807">
    <property type="component" value="Unassembled WGS sequence"/>
</dbReference>
<name>A0A1J4KKK3_9EUKA</name>
<keyword evidence="4" id="KW-0863">Zinc-finger</keyword>
<dbReference type="GeneID" id="94826603"/>
<dbReference type="EMBL" id="MLAK01000627">
    <property type="protein sequence ID" value="OHT09893.1"/>
    <property type="molecule type" value="Genomic_DNA"/>
</dbReference>
<dbReference type="NCBIfam" id="TIGR03804">
    <property type="entry name" value="para_beta_helix"/>
    <property type="match status" value="1"/>
</dbReference>
<dbReference type="GO" id="GO:0008270">
    <property type="term" value="F:zinc ion binding"/>
    <property type="evidence" value="ECO:0007669"/>
    <property type="project" value="UniProtKB-KW"/>
</dbReference>
<dbReference type="Gene3D" id="3.30.40.10">
    <property type="entry name" value="Zinc/RING finger domain, C3HC4 (zinc finger)"/>
    <property type="match status" value="2"/>
</dbReference>
<dbReference type="InterPro" id="IPR012334">
    <property type="entry name" value="Pectin_lyas_fold"/>
</dbReference>
<comment type="pathway">
    <text evidence="1">Protein modification; protein ubiquitination.</text>
</comment>
<keyword evidence="7" id="KW-1185">Reference proteome</keyword>
<evidence type="ECO:0000259" key="5">
    <source>
        <dbReference type="PROSITE" id="PS50089"/>
    </source>
</evidence>
<dbReference type="InterPro" id="IPR022441">
    <property type="entry name" value="Para_beta_helix_rpt-2"/>
</dbReference>
<dbReference type="SUPFAM" id="SSF51126">
    <property type="entry name" value="Pectin lyase-like"/>
    <property type="match status" value="2"/>
</dbReference>
<dbReference type="RefSeq" id="XP_068363029.1">
    <property type="nucleotide sequence ID" value="XM_068491899.1"/>
</dbReference>
<dbReference type="Pfam" id="PF13920">
    <property type="entry name" value="zf-C3HC4_3"/>
    <property type="match status" value="2"/>
</dbReference>
<dbReference type="PROSITE" id="PS50089">
    <property type="entry name" value="ZF_RING_2"/>
    <property type="match status" value="2"/>
</dbReference>
<dbReference type="SUPFAM" id="SSF57850">
    <property type="entry name" value="RING/U-box"/>
    <property type="match status" value="1"/>
</dbReference>
<dbReference type="InterPro" id="IPR006626">
    <property type="entry name" value="PbH1"/>
</dbReference>
<dbReference type="AlphaFoldDB" id="A0A1J4KKK3"/>
<dbReference type="OrthoDB" id="1711136at2759"/>
<comment type="caution">
    <text evidence="6">The sequence shown here is derived from an EMBL/GenBank/DDBJ whole genome shotgun (WGS) entry which is preliminary data.</text>
</comment>
<proteinExistence type="predicted"/>
<reference evidence="6" key="1">
    <citation type="submission" date="2016-10" db="EMBL/GenBank/DDBJ databases">
        <authorList>
            <person name="Benchimol M."/>
            <person name="Almeida L.G."/>
            <person name="Vasconcelos A.T."/>
            <person name="Perreira-Neves A."/>
            <person name="Rosa I.A."/>
            <person name="Tasca T."/>
            <person name="Bogo M.R."/>
            <person name="de Souza W."/>
        </authorList>
    </citation>
    <scope>NUCLEOTIDE SEQUENCE [LARGE SCALE GENOMIC DNA]</scope>
    <source>
        <strain evidence="6">K</strain>
    </source>
</reference>
<evidence type="ECO:0000313" key="6">
    <source>
        <dbReference type="EMBL" id="OHT09893.1"/>
    </source>
</evidence>
<dbReference type="SMART" id="SM00184">
    <property type="entry name" value="RING"/>
    <property type="match status" value="2"/>
</dbReference>
<feature type="domain" description="RING-type" evidence="5">
    <location>
        <begin position="531"/>
        <end position="570"/>
    </location>
</feature>
<keyword evidence="4" id="KW-0862">Zinc</keyword>
<evidence type="ECO:0000256" key="3">
    <source>
        <dbReference type="ARBA" id="ARBA00022786"/>
    </source>
</evidence>
<dbReference type="PANTHER" id="PTHR22990:SF15">
    <property type="entry name" value="F-BOX ONLY PROTEIN 10"/>
    <property type="match status" value="1"/>
</dbReference>
<gene>
    <name evidence="6" type="ORF">TRFO_04441</name>
</gene>
<evidence type="ECO:0000256" key="1">
    <source>
        <dbReference type="ARBA" id="ARBA00004906"/>
    </source>
</evidence>
<organism evidence="6 7">
    <name type="scientific">Tritrichomonas foetus</name>
    <dbReference type="NCBI Taxonomy" id="1144522"/>
    <lineage>
        <taxon>Eukaryota</taxon>
        <taxon>Metamonada</taxon>
        <taxon>Parabasalia</taxon>
        <taxon>Tritrichomonadida</taxon>
        <taxon>Tritrichomonadidae</taxon>
        <taxon>Tritrichomonas</taxon>
    </lineage>
</organism>
<keyword evidence="4" id="KW-0479">Metal-binding</keyword>
<keyword evidence="2" id="KW-0677">Repeat</keyword>